<keyword evidence="2" id="KW-1185">Reference proteome</keyword>
<organism evidence="1 2">
    <name type="scientific">Laccaria amethystina LaAM-08-1</name>
    <dbReference type="NCBI Taxonomy" id="1095629"/>
    <lineage>
        <taxon>Eukaryota</taxon>
        <taxon>Fungi</taxon>
        <taxon>Dikarya</taxon>
        <taxon>Basidiomycota</taxon>
        <taxon>Agaricomycotina</taxon>
        <taxon>Agaricomycetes</taxon>
        <taxon>Agaricomycetidae</taxon>
        <taxon>Agaricales</taxon>
        <taxon>Agaricineae</taxon>
        <taxon>Hydnangiaceae</taxon>
        <taxon>Laccaria</taxon>
    </lineage>
</organism>
<evidence type="ECO:0000313" key="1">
    <source>
        <dbReference type="EMBL" id="KIK04839.1"/>
    </source>
</evidence>
<evidence type="ECO:0000313" key="2">
    <source>
        <dbReference type="Proteomes" id="UP000054477"/>
    </source>
</evidence>
<dbReference type="EMBL" id="KN838566">
    <property type="protein sequence ID" value="KIK04839.1"/>
    <property type="molecule type" value="Genomic_DNA"/>
</dbReference>
<dbReference type="Proteomes" id="UP000054477">
    <property type="component" value="Unassembled WGS sequence"/>
</dbReference>
<sequence>MRVERTRIKIQCYICQDSRPATSSTLQRAQAFVQLQLKLSSRSTQDRISTTHLTIAPLHFLPPKKCEYTVKVHSISDSHPPDLHTRIPLVSIGISHFKALEPLHSCILA</sequence>
<name>A0A0C9XSX8_9AGAR</name>
<proteinExistence type="predicted"/>
<reference evidence="1 2" key="1">
    <citation type="submission" date="2014-04" db="EMBL/GenBank/DDBJ databases">
        <authorList>
            <consortium name="DOE Joint Genome Institute"/>
            <person name="Kuo A."/>
            <person name="Kohler A."/>
            <person name="Nagy L.G."/>
            <person name="Floudas D."/>
            <person name="Copeland A."/>
            <person name="Barry K.W."/>
            <person name="Cichocki N."/>
            <person name="Veneault-Fourrey C."/>
            <person name="LaButti K."/>
            <person name="Lindquist E.A."/>
            <person name="Lipzen A."/>
            <person name="Lundell T."/>
            <person name="Morin E."/>
            <person name="Murat C."/>
            <person name="Sun H."/>
            <person name="Tunlid A."/>
            <person name="Henrissat B."/>
            <person name="Grigoriev I.V."/>
            <person name="Hibbett D.S."/>
            <person name="Martin F."/>
            <person name="Nordberg H.P."/>
            <person name="Cantor M.N."/>
            <person name="Hua S.X."/>
        </authorList>
    </citation>
    <scope>NUCLEOTIDE SEQUENCE [LARGE SCALE GENOMIC DNA]</scope>
    <source>
        <strain evidence="1 2">LaAM-08-1</strain>
    </source>
</reference>
<protein>
    <submittedName>
        <fullName evidence="1">Uncharacterized protein</fullName>
    </submittedName>
</protein>
<reference evidence="2" key="2">
    <citation type="submission" date="2015-01" db="EMBL/GenBank/DDBJ databases">
        <title>Evolutionary Origins and Diversification of the Mycorrhizal Mutualists.</title>
        <authorList>
            <consortium name="DOE Joint Genome Institute"/>
            <consortium name="Mycorrhizal Genomics Consortium"/>
            <person name="Kohler A."/>
            <person name="Kuo A."/>
            <person name="Nagy L.G."/>
            <person name="Floudas D."/>
            <person name="Copeland A."/>
            <person name="Barry K.W."/>
            <person name="Cichocki N."/>
            <person name="Veneault-Fourrey C."/>
            <person name="LaButti K."/>
            <person name="Lindquist E.A."/>
            <person name="Lipzen A."/>
            <person name="Lundell T."/>
            <person name="Morin E."/>
            <person name="Murat C."/>
            <person name="Riley R."/>
            <person name="Ohm R."/>
            <person name="Sun H."/>
            <person name="Tunlid A."/>
            <person name="Henrissat B."/>
            <person name="Grigoriev I.V."/>
            <person name="Hibbett D.S."/>
            <person name="Martin F."/>
        </authorList>
    </citation>
    <scope>NUCLEOTIDE SEQUENCE [LARGE SCALE GENOMIC DNA]</scope>
    <source>
        <strain evidence="2">LaAM-08-1</strain>
    </source>
</reference>
<accession>A0A0C9XSX8</accession>
<dbReference type="HOGENOM" id="CLU_2184403_0_0_1"/>
<gene>
    <name evidence="1" type="ORF">K443DRAFT_400473</name>
</gene>
<dbReference type="AlphaFoldDB" id="A0A0C9XSX8"/>